<evidence type="ECO:0000313" key="3">
    <source>
        <dbReference type="EMBL" id="WXU00713.1"/>
    </source>
</evidence>
<dbReference type="Gene3D" id="1.10.1220.10">
    <property type="entry name" value="Met repressor-like"/>
    <property type="match status" value="1"/>
</dbReference>
<dbReference type="GO" id="GO:0000987">
    <property type="term" value="F:cis-regulatory region sequence-specific DNA binding"/>
    <property type="evidence" value="ECO:0007669"/>
    <property type="project" value="InterPro"/>
</dbReference>
<dbReference type="InterPro" id="IPR013321">
    <property type="entry name" value="Arc_rbn_hlx_hlx"/>
</dbReference>
<dbReference type="AlphaFoldDB" id="A0AAU6PI90"/>
<dbReference type="EMBL" id="CP138327">
    <property type="protein sequence ID" value="WXU00713.1"/>
    <property type="molecule type" value="Genomic_DNA"/>
</dbReference>
<keyword evidence="2" id="KW-1277">Toxin-antitoxin system</keyword>
<dbReference type="InterPro" id="IPR007337">
    <property type="entry name" value="RelB/DinJ"/>
</dbReference>
<dbReference type="GO" id="GO:0006351">
    <property type="term" value="P:DNA-templated transcription"/>
    <property type="evidence" value="ECO:0007669"/>
    <property type="project" value="TreeGrafter"/>
</dbReference>
<name>A0AAU6PI90_9GAMM</name>
<proteinExistence type="inferred from homology"/>
<dbReference type="GO" id="GO:0044010">
    <property type="term" value="P:single-species biofilm formation"/>
    <property type="evidence" value="ECO:0007669"/>
    <property type="project" value="InterPro"/>
</dbReference>
<evidence type="ECO:0000256" key="1">
    <source>
        <dbReference type="ARBA" id="ARBA00010562"/>
    </source>
</evidence>
<dbReference type="InterPro" id="IPR026262">
    <property type="entry name" value="DinJ"/>
</dbReference>
<dbReference type="PANTHER" id="PTHR38781:SF1">
    <property type="entry name" value="ANTITOXIN DINJ-RELATED"/>
    <property type="match status" value="1"/>
</dbReference>
<dbReference type="PANTHER" id="PTHR38781">
    <property type="entry name" value="ANTITOXIN DINJ-RELATED"/>
    <property type="match status" value="1"/>
</dbReference>
<evidence type="ECO:0000256" key="2">
    <source>
        <dbReference type="ARBA" id="ARBA00022649"/>
    </source>
</evidence>
<sequence length="94" mass="10597">MLANVEKSRTNVYLNKVKKEEAKAIFKEYGMGLSDAINIFLTQAVYEKGIPFQVKLPEKSYIPNEETAQVIKEAEAGIGIKETTLDELMQCIKN</sequence>
<comment type="similarity">
    <text evidence="1">Belongs to the RelB/DinJ antitoxin family.</text>
</comment>
<evidence type="ECO:0008006" key="4">
    <source>
        <dbReference type="Google" id="ProtNLM"/>
    </source>
</evidence>
<dbReference type="Pfam" id="PF04221">
    <property type="entry name" value="RelB"/>
    <property type="match status" value="1"/>
</dbReference>
<gene>
    <name evidence="3" type="ORF">Ctma_1442</name>
</gene>
<dbReference type="GO" id="GO:0015643">
    <property type="term" value="F:toxic substance binding"/>
    <property type="evidence" value="ECO:0007669"/>
    <property type="project" value="InterPro"/>
</dbReference>
<accession>A0AAU6PI90</accession>
<reference evidence="3" key="1">
    <citation type="submission" date="2023-10" db="EMBL/GenBank/DDBJ databases">
        <title>The first scallop-associated chemosynthetic bacterial symbiont.</title>
        <authorList>
            <person name="Lin Y.-T."/>
            <person name="Sun J."/>
            <person name="Ip J.C.-H."/>
            <person name="He X."/>
            <person name="Gao Z.-M."/>
            <person name="Perez M."/>
            <person name="Xu T."/>
            <person name="Qian P.-Y."/>
            <person name="Qiu J.-W."/>
        </authorList>
    </citation>
    <scope>NUCLEOTIDE SEQUENCE</scope>
    <source>
        <strain evidence="3">Gill1</strain>
    </source>
</reference>
<dbReference type="PIRSF" id="PIRSF003108">
    <property type="entry name" value="DinJ"/>
    <property type="match status" value="1"/>
</dbReference>
<organism evidence="3">
    <name type="scientific">Catillopecten margaritatus gill symbiont</name>
    <dbReference type="NCBI Taxonomy" id="3083288"/>
    <lineage>
        <taxon>Bacteria</taxon>
        <taxon>Pseudomonadati</taxon>
        <taxon>Pseudomonadota</taxon>
        <taxon>Gammaproteobacteria</taxon>
        <taxon>sulfur-oxidizing symbionts</taxon>
    </lineage>
</organism>
<protein>
    <recommendedName>
        <fullName evidence="4">Damage-inducible protein J</fullName>
    </recommendedName>
</protein>
<dbReference type="GO" id="GO:0006355">
    <property type="term" value="P:regulation of DNA-templated transcription"/>
    <property type="evidence" value="ECO:0007669"/>
    <property type="project" value="InterPro"/>
</dbReference>
<dbReference type="NCBIfam" id="TIGR02384">
    <property type="entry name" value="RelB_DinJ"/>
    <property type="match status" value="1"/>
</dbReference>